<organism evidence="2 3">
    <name type="scientific">Euplotes crassus</name>
    <dbReference type="NCBI Taxonomy" id="5936"/>
    <lineage>
        <taxon>Eukaryota</taxon>
        <taxon>Sar</taxon>
        <taxon>Alveolata</taxon>
        <taxon>Ciliophora</taxon>
        <taxon>Intramacronucleata</taxon>
        <taxon>Spirotrichea</taxon>
        <taxon>Hypotrichia</taxon>
        <taxon>Euplotida</taxon>
        <taxon>Euplotidae</taxon>
        <taxon>Moneuplotes</taxon>
    </lineage>
</organism>
<dbReference type="PANTHER" id="PTHR23011:SF28">
    <property type="entry name" value="CYCLIC NUCLEOTIDE-BINDING DOMAIN CONTAINING PROTEIN"/>
    <property type="match status" value="1"/>
</dbReference>
<keyword evidence="3" id="KW-1185">Reference proteome</keyword>
<sequence>MEVKLTPEQLEDTITALKTDKKKRTRGQLDTIMSYLKKLPLFEEDISDLNSQRGLYHTLNALALNIQYEKCEKGQIAIEYESTGKTFYIIVKGSVTVYIPDNRPNISRIVTQRRATFKTSLEQHEEMKFIDMGHLGPGRNFGERACLTGKPRMARIQCNEECHFAIVRRNDYRTIIGALHQQKKTALAEFLKQMPFISHWSITHLSKLSEIVEKTALIRNQYLIKEKEPLKYIYIIRSGEFETFKTFPKVDQELKKRDYDQKVLKPMLRVSRLCSPQAKKNHKNALTNALFVSPRMKIFFNLPKTRRISLGSLSKGQIVSENDAHGSKISTVAVKCRSSAGEVYRIAMNDFLSYLKRDPDAWQKFSEHSKAKDKEIIARVSNYRKQFRNFSSKNRLQPKNLKSFLRNLNPNELDVRRTMREIVKNKNNSFTNMETKTMNSQIREKRMSLFTTQASFRNLHTSEKRLRTSMKRSRQKRKTLLMARTSRNFAEFDN</sequence>
<dbReference type="Gene3D" id="2.60.120.10">
    <property type="entry name" value="Jelly Rolls"/>
    <property type="match status" value="2"/>
</dbReference>
<dbReference type="EMBL" id="CAMPGE010005389">
    <property type="protein sequence ID" value="CAI2364241.1"/>
    <property type="molecule type" value="Genomic_DNA"/>
</dbReference>
<feature type="domain" description="Cyclic nucleotide-binding" evidence="1">
    <location>
        <begin position="68"/>
        <end position="193"/>
    </location>
</feature>
<dbReference type="Proteomes" id="UP001295684">
    <property type="component" value="Unassembled WGS sequence"/>
</dbReference>
<dbReference type="CDD" id="cd00038">
    <property type="entry name" value="CAP_ED"/>
    <property type="match status" value="1"/>
</dbReference>
<dbReference type="Pfam" id="PF00027">
    <property type="entry name" value="cNMP_binding"/>
    <property type="match status" value="1"/>
</dbReference>
<protein>
    <recommendedName>
        <fullName evidence="1">Cyclic nucleotide-binding domain-containing protein</fullName>
    </recommendedName>
</protein>
<evidence type="ECO:0000259" key="1">
    <source>
        <dbReference type="PROSITE" id="PS50042"/>
    </source>
</evidence>
<accession>A0AAD1UCS6</accession>
<gene>
    <name evidence="2" type="ORF">ECRASSUSDP1_LOCUS5584</name>
</gene>
<dbReference type="InterPro" id="IPR014710">
    <property type="entry name" value="RmlC-like_jellyroll"/>
</dbReference>
<evidence type="ECO:0000313" key="3">
    <source>
        <dbReference type="Proteomes" id="UP001295684"/>
    </source>
</evidence>
<dbReference type="InterPro" id="IPR018490">
    <property type="entry name" value="cNMP-bd_dom_sf"/>
</dbReference>
<dbReference type="PROSITE" id="PS50042">
    <property type="entry name" value="CNMP_BINDING_3"/>
    <property type="match status" value="1"/>
</dbReference>
<reference evidence="2" key="1">
    <citation type="submission" date="2023-07" db="EMBL/GenBank/DDBJ databases">
        <authorList>
            <consortium name="AG Swart"/>
            <person name="Singh M."/>
            <person name="Singh A."/>
            <person name="Seah K."/>
            <person name="Emmerich C."/>
        </authorList>
    </citation>
    <scope>NUCLEOTIDE SEQUENCE</scope>
    <source>
        <strain evidence="2">DP1</strain>
    </source>
</reference>
<proteinExistence type="predicted"/>
<dbReference type="AlphaFoldDB" id="A0AAD1UCS6"/>
<dbReference type="PANTHER" id="PTHR23011">
    <property type="entry name" value="CYCLIC NUCLEOTIDE-BINDING DOMAIN CONTAINING PROTEIN"/>
    <property type="match status" value="1"/>
</dbReference>
<name>A0AAD1UCS6_EUPCR</name>
<dbReference type="InterPro" id="IPR000595">
    <property type="entry name" value="cNMP-bd_dom"/>
</dbReference>
<evidence type="ECO:0000313" key="2">
    <source>
        <dbReference type="EMBL" id="CAI2364241.1"/>
    </source>
</evidence>
<comment type="caution">
    <text evidence="2">The sequence shown here is derived from an EMBL/GenBank/DDBJ whole genome shotgun (WGS) entry which is preliminary data.</text>
</comment>
<dbReference type="SUPFAM" id="SSF51206">
    <property type="entry name" value="cAMP-binding domain-like"/>
    <property type="match status" value="2"/>
</dbReference>